<keyword evidence="3" id="KW-0863">Zinc-finger</keyword>
<keyword evidence="4" id="KW-0862">Zinc</keyword>
<dbReference type="GO" id="GO:0008270">
    <property type="term" value="F:zinc ion binding"/>
    <property type="evidence" value="ECO:0007669"/>
    <property type="project" value="UniProtKB-KW"/>
</dbReference>
<name>A0A0J7N6H6_LASNI</name>
<evidence type="ECO:0000256" key="1">
    <source>
        <dbReference type="ARBA" id="ARBA00004123"/>
    </source>
</evidence>
<evidence type="ECO:0000256" key="4">
    <source>
        <dbReference type="ARBA" id="ARBA00022833"/>
    </source>
</evidence>
<evidence type="ECO:0000256" key="5">
    <source>
        <dbReference type="ARBA" id="ARBA00023242"/>
    </source>
</evidence>
<accession>A0A0J7N6H6</accession>
<keyword evidence="7" id="KW-1185">Reference proteome</keyword>
<keyword evidence="5" id="KW-0539">Nucleus</keyword>
<dbReference type="GO" id="GO:0005634">
    <property type="term" value="C:nucleus"/>
    <property type="evidence" value="ECO:0007669"/>
    <property type="project" value="UniProtKB-SubCell"/>
</dbReference>
<gene>
    <name evidence="6" type="ORF">RF55_12239</name>
</gene>
<evidence type="ECO:0000313" key="7">
    <source>
        <dbReference type="Proteomes" id="UP000036403"/>
    </source>
</evidence>
<protein>
    <submittedName>
        <fullName evidence="6">Zinc finger bed domain-containing protein 4-like protein</fullName>
    </submittedName>
</protein>
<dbReference type="InterPro" id="IPR012337">
    <property type="entry name" value="RNaseH-like_sf"/>
</dbReference>
<dbReference type="PANTHER" id="PTHR46481:SF10">
    <property type="entry name" value="ZINC FINGER BED DOMAIN-CONTAINING PROTEIN 39"/>
    <property type="match status" value="1"/>
</dbReference>
<dbReference type="EMBL" id="LBMM01009219">
    <property type="protein sequence ID" value="KMQ88300.1"/>
    <property type="molecule type" value="Genomic_DNA"/>
</dbReference>
<dbReference type="InterPro" id="IPR052035">
    <property type="entry name" value="ZnF_BED_domain_contain"/>
</dbReference>
<evidence type="ECO:0000313" key="6">
    <source>
        <dbReference type="EMBL" id="KMQ88300.1"/>
    </source>
</evidence>
<organism evidence="6 7">
    <name type="scientific">Lasius niger</name>
    <name type="common">Black garden ant</name>
    <dbReference type="NCBI Taxonomy" id="67767"/>
    <lineage>
        <taxon>Eukaryota</taxon>
        <taxon>Metazoa</taxon>
        <taxon>Ecdysozoa</taxon>
        <taxon>Arthropoda</taxon>
        <taxon>Hexapoda</taxon>
        <taxon>Insecta</taxon>
        <taxon>Pterygota</taxon>
        <taxon>Neoptera</taxon>
        <taxon>Endopterygota</taxon>
        <taxon>Hymenoptera</taxon>
        <taxon>Apocrita</taxon>
        <taxon>Aculeata</taxon>
        <taxon>Formicoidea</taxon>
        <taxon>Formicidae</taxon>
        <taxon>Formicinae</taxon>
        <taxon>Lasius</taxon>
        <taxon>Lasius</taxon>
    </lineage>
</organism>
<dbReference type="OrthoDB" id="7552746at2759"/>
<dbReference type="PANTHER" id="PTHR46481">
    <property type="entry name" value="ZINC FINGER BED DOMAIN-CONTAINING PROTEIN 4"/>
    <property type="match status" value="1"/>
</dbReference>
<proteinExistence type="predicted"/>
<keyword evidence="2" id="KW-0479">Metal-binding</keyword>
<dbReference type="PaxDb" id="67767-A0A0J7N6H6"/>
<dbReference type="AlphaFoldDB" id="A0A0J7N6H6"/>
<reference evidence="6 7" key="1">
    <citation type="submission" date="2015-04" db="EMBL/GenBank/DDBJ databases">
        <title>Lasius niger genome sequencing.</title>
        <authorList>
            <person name="Konorov E.A."/>
            <person name="Nikitin M.A."/>
            <person name="Kirill M.V."/>
            <person name="Chang P."/>
        </authorList>
    </citation>
    <scope>NUCLEOTIDE SEQUENCE [LARGE SCALE GENOMIC DNA]</scope>
    <source>
        <tissue evidence="6">Whole</tissue>
    </source>
</reference>
<dbReference type="SUPFAM" id="SSF53098">
    <property type="entry name" value="Ribonuclease H-like"/>
    <property type="match status" value="1"/>
</dbReference>
<dbReference type="STRING" id="67767.A0A0J7N6H6"/>
<evidence type="ECO:0000256" key="3">
    <source>
        <dbReference type="ARBA" id="ARBA00022771"/>
    </source>
</evidence>
<sequence length="325" mass="37287">MFNTIKSAKTTLYSVCMTTDLWTSRSGDSYIAFTLQFLDEDFVMQHMTVDCQPFPGKHDCIAICDKVENVISELDLLDEKIKIYIVSDNGANNVKALGKNPSNLENDFNMTEAVNRKSWEHILCYNHTLQLTISDTRKEMSANGVIEKVSNIVARYNRSKSARESLEHFQTEHNIPKHDLIQMVCTRWDSEFLMLERFVEQKFAIISEQHKAGIDGLTVQEWKLIEGYVEVLRSIANFTAEMGSRSKPTLSMVLPVIFEIKSSLEDIIKNAPKGTGILFARKLLANIKLRFTDSKYWESPLYRIAMLLDNGLKIHFLTIKIVLLY</sequence>
<dbReference type="Proteomes" id="UP000036403">
    <property type="component" value="Unassembled WGS sequence"/>
</dbReference>
<comment type="subcellular location">
    <subcellularLocation>
        <location evidence="1">Nucleus</location>
    </subcellularLocation>
</comment>
<comment type="caution">
    <text evidence="6">The sequence shown here is derived from an EMBL/GenBank/DDBJ whole genome shotgun (WGS) entry which is preliminary data.</text>
</comment>
<evidence type="ECO:0000256" key="2">
    <source>
        <dbReference type="ARBA" id="ARBA00022723"/>
    </source>
</evidence>